<sequence length="294" mass="33771">MSLDIINITKLFKNKIIKKIVNIYQPNYANGNAPGFGDYLRGCFCLMQISAMLGLEFDIDLNNHPISQYIVENSNHDKAPINYDNIWRYQNINYKTDANTFLREFIDYLNNVREETHYLFSSSFPVIVKLSPVGKKLMQTKIKPNKMMEQNIKLRMTKLAIRPKGYCTIHIRSGDTQLLGNNKIINGTFFSKIRVFLSSILNPANKYIILSDSNELKLLIKAEFPNCVAQVTEITHLGETGNHSDRAIMYTMLDFYIMASSNKIISISNYEWGSGFSQWCSAIYNIPLLKFVVT</sequence>
<dbReference type="EMBL" id="MN739043">
    <property type="protein sequence ID" value="QHS85419.1"/>
    <property type="molecule type" value="Genomic_DNA"/>
</dbReference>
<reference evidence="1" key="1">
    <citation type="journal article" date="2020" name="Nature">
        <title>Giant virus diversity and host interactions through global metagenomics.</title>
        <authorList>
            <person name="Schulz F."/>
            <person name="Roux S."/>
            <person name="Paez-Espino D."/>
            <person name="Jungbluth S."/>
            <person name="Walsh D.A."/>
            <person name="Denef V.J."/>
            <person name="McMahon K.D."/>
            <person name="Konstantinidis K.T."/>
            <person name="Eloe-Fadrosh E.A."/>
            <person name="Kyrpides N.C."/>
            <person name="Woyke T."/>
        </authorList>
    </citation>
    <scope>NUCLEOTIDE SEQUENCE</scope>
    <source>
        <strain evidence="1">GVMAG-M-3300009182-78</strain>
    </source>
</reference>
<protein>
    <submittedName>
        <fullName evidence="1">Uncharacterized protein</fullName>
    </submittedName>
</protein>
<evidence type="ECO:0000313" key="1">
    <source>
        <dbReference type="EMBL" id="QHS85419.1"/>
    </source>
</evidence>
<organism evidence="1">
    <name type="scientific">viral metagenome</name>
    <dbReference type="NCBI Taxonomy" id="1070528"/>
    <lineage>
        <taxon>unclassified sequences</taxon>
        <taxon>metagenomes</taxon>
        <taxon>organismal metagenomes</taxon>
    </lineage>
</organism>
<accession>A0A6C0B1L5</accession>
<name>A0A6C0B1L5_9ZZZZ</name>
<dbReference type="AlphaFoldDB" id="A0A6C0B1L5"/>
<proteinExistence type="predicted"/>